<feature type="domain" description="Glycosyl hydrolase family 32 N-terminal" evidence="4">
    <location>
        <begin position="22"/>
        <end position="377"/>
    </location>
</feature>
<dbReference type="InterPro" id="IPR013148">
    <property type="entry name" value="Glyco_hydro_32_N"/>
</dbReference>
<dbReference type="AlphaFoldDB" id="A0A4T0BTJ2"/>
<evidence type="ECO:0000256" key="1">
    <source>
        <dbReference type="ARBA" id="ARBA00009902"/>
    </source>
</evidence>
<dbReference type="EMBL" id="QZBZ01000068">
    <property type="protein sequence ID" value="TIA38170.1"/>
    <property type="molecule type" value="Genomic_DNA"/>
</dbReference>
<comment type="similarity">
    <text evidence="1">Belongs to the glycosyl hydrolase 32 family.</text>
</comment>
<accession>A0A4T0BTJ2</accession>
<dbReference type="CDD" id="cd18621">
    <property type="entry name" value="GH32_XdINV-like"/>
    <property type="match status" value="1"/>
</dbReference>
<keyword evidence="2" id="KW-0378">Hydrolase</keyword>
<dbReference type="SMART" id="SM00640">
    <property type="entry name" value="Glyco_32"/>
    <property type="match status" value="1"/>
</dbReference>
<dbReference type="Proteomes" id="UP000308724">
    <property type="component" value="Unassembled WGS sequence"/>
</dbReference>
<dbReference type="PANTHER" id="PTHR42800:SF3">
    <property type="entry name" value="GLYCOSYL HYDROLASE FAMILY 32 N-TERMINAL DOMAIN-CONTAINING PROTEIN"/>
    <property type="match status" value="1"/>
</dbReference>
<sequence length="492" mass="54324">MAPAHPAYADPKIFNRWRPKIHVIASQGWMNDPCAPLYDSTTGTYHIAFQWNPDACEWGNISWGAAFSTDLVNWKVSTVKSIAPSANTDMCGVFTGASSPVNIPRGGEGSQDYITCFYTSAQAANIHYTKPYKKGSEALHAATSINGGLTWQRHPENPILPGAPEHLAVTGWRDPYVFRWPRLDITRNLRPGSSLYGIISGGIRSASPTIFLYTINEIDPSQWKFLGTLLEPGLNFSPTVLGGDFGVNWEVANIVTLQDQDREEFDVLIVGVEGCRVANDRDSRSVGTRASRAGRSQRWLCGNTCQSSTGLVTSMVHRFSGVLDWGALYAANSFYDPISNRQVVFGWILEDDLNDELRQTQGWAGFLSLPRSLSMQAIERVEASCIYALEKLPGFTYRNDGHGLLKVSTICCEPHPQVQTLRGKETFTHDSLVLMSSLDSHPVSSTRLKLPGMASLELNSSFSFDKGYHALGIDIWHSPGKKHWHKLMAAPG</sequence>
<evidence type="ECO:0000256" key="3">
    <source>
        <dbReference type="ARBA" id="ARBA00023295"/>
    </source>
</evidence>
<evidence type="ECO:0000313" key="5">
    <source>
        <dbReference type="EMBL" id="TIA38170.1"/>
    </source>
</evidence>
<organism evidence="5 6">
    <name type="scientific">Aureobasidium pullulans</name>
    <name type="common">Black yeast</name>
    <name type="synonym">Pullularia pullulans</name>
    <dbReference type="NCBI Taxonomy" id="5580"/>
    <lineage>
        <taxon>Eukaryota</taxon>
        <taxon>Fungi</taxon>
        <taxon>Dikarya</taxon>
        <taxon>Ascomycota</taxon>
        <taxon>Pezizomycotina</taxon>
        <taxon>Dothideomycetes</taxon>
        <taxon>Dothideomycetidae</taxon>
        <taxon>Dothideales</taxon>
        <taxon>Saccotheciaceae</taxon>
        <taxon>Aureobasidium</taxon>
    </lineage>
</organism>
<evidence type="ECO:0000259" key="4">
    <source>
        <dbReference type="Pfam" id="PF00251"/>
    </source>
</evidence>
<evidence type="ECO:0000313" key="6">
    <source>
        <dbReference type="Proteomes" id="UP000308724"/>
    </source>
</evidence>
<name>A0A4T0BTJ2_AURPU</name>
<dbReference type="GO" id="GO:0004575">
    <property type="term" value="F:sucrose alpha-glucosidase activity"/>
    <property type="evidence" value="ECO:0007669"/>
    <property type="project" value="TreeGrafter"/>
</dbReference>
<comment type="caution">
    <text evidence="5">The sequence shown here is derived from an EMBL/GenBank/DDBJ whole genome shotgun (WGS) entry which is preliminary data.</text>
</comment>
<dbReference type="GO" id="GO:0005987">
    <property type="term" value="P:sucrose catabolic process"/>
    <property type="evidence" value="ECO:0007669"/>
    <property type="project" value="TreeGrafter"/>
</dbReference>
<keyword evidence="3" id="KW-0326">Glycosidase</keyword>
<evidence type="ECO:0000256" key="2">
    <source>
        <dbReference type="ARBA" id="ARBA00022801"/>
    </source>
</evidence>
<dbReference type="InterPro" id="IPR023296">
    <property type="entry name" value="Glyco_hydro_beta-prop_sf"/>
</dbReference>
<proteinExistence type="inferred from homology"/>
<protein>
    <submittedName>
        <fullName evidence="5">Arabinanase/levansucrase/invertase</fullName>
    </submittedName>
</protein>
<dbReference type="InterPro" id="IPR001362">
    <property type="entry name" value="Glyco_hydro_32"/>
</dbReference>
<dbReference type="Gene3D" id="2.115.10.20">
    <property type="entry name" value="Glycosyl hydrolase domain, family 43"/>
    <property type="match status" value="1"/>
</dbReference>
<gene>
    <name evidence="5" type="ORF">D6C78_04199</name>
</gene>
<dbReference type="SUPFAM" id="SSF75005">
    <property type="entry name" value="Arabinanase/levansucrase/invertase"/>
    <property type="match status" value="1"/>
</dbReference>
<reference evidence="5 6" key="1">
    <citation type="submission" date="2018-10" db="EMBL/GenBank/DDBJ databases">
        <title>Fifty Aureobasidium pullulans genomes reveal a recombining polyextremotolerant generalist.</title>
        <authorList>
            <person name="Gostincar C."/>
            <person name="Turk M."/>
            <person name="Zajc J."/>
            <person name="Gunde-Cimerman N."/>
        </authorList>
    </citation>
    <scope>NUCLEOTIDE SEQUENCE [LARGE SCALE GENOMIC DNA]</scope>
    <source>
        <strain evidence="5 6">EXF-1645</strain>
    </source>
</reference>
<dbReference type="PANTHER" id="PTHR42800">
    <property type="entry name" value="EXOINULINASE INUD (AFU_ORTHOLOGUE AFUA_5G00480)"/>
    <property type="match status" value="1"/>
</dbReference>
<dbReference type="Pfam" id="PF00251">
    <property type="entry name" value="Glyco_hydro_32N"/>
    <property type="match status" value="1"/>
</dbReference>
<dbReference type="GO" id="GO:0005737">
    <property type="term" value="C:cytoplasm"/>
    <property type="evidence" value="ECO:0007669"/>
    <property type="project" value="TreeGrafter"/>
</dbReference>